<protein>
    <submittedName>
        <fullName evidence="12">Zinc finger protein 75A isoform X1</fullName>
    </submittedName>
</protein>
<evidence type="ECO:0000313" key="12">
    <source>
        <dbReference type="RefSeq" id="XP_017317498.1"/>
    </source>
</evidence>
<dbReference type="Pfam" id="PF00096">
    <property type="entry name" value="zf-C2H2"/>
    <property type="match status" value="4"/>
</dbReference>
<dbReference type="GO" id="GO:0008270">
    <property type="term" value="F:zinc ion binding"/>
    <property type="evidence" value="ECO:0007669"/>
    <property type="project" value="UniProtKB-KW"/>
</dbReference>
<dbReference type="OMA" id="LKKDMCF"/>
<feature type="domain" description="C2H2-type" evidence="10">
    <location>
        <begin position="269"/>
        <end position="296"/>
    </location>
</feature>
<dbReference type="RefSeq" id="XP_017317498.1">
    <property type="nucleotide sequence ID" value="XM_017462009.3"/>
</dbReference>
<reference evidence="12" key="2">
    <citation type="submission" date="2025-08" db="UniProtKB">
        <authorList>
            <consortium name="RefSeq"/>
        </authorList>
    </citation>
    <scope>IDENTIFICATION</scope>
    <source>
        <tissue evidence="12">Blood</tissue>
    </source>
</reference>
<dbReference type="GO" id="GO:0000981">
    <property type="term" value="F:DNA-binding transcription factor activity, RNA polymerase II-specific"/>
    <property type="evidence" value="ECO:0007669"/>
    <property type="project" value="TreeGrafter"/>
</dbReference>
<dbReference type="InterPro" id="IPR013087">
    <property type="entry name" value="Znf_C2H2_type"/>
</dbReference>
<dbReference type="FunFam" id="3.30.160.60:FF:000690">
    <property type="entry name" value="Zinc finger protein 354C"/>
    <property type="match status" value="1"/>
</dbReference>
<dbReference type="GO" id="GO:0005667">
    <property type="term" value="C:transcription regulator complex"/>
    <property type="evidence" value="ECO:0007669"/>
    <property type="project" value="TreeGrafter"/>
</dbReference>
<evidence type="ECO:0000256" key="5">
    <source>
        <dbReference type="ARBA" id="ARBA00022833"/>
    </source>
</evidence>
<feature type="domain" description="C2H2-type" evidence="10">
    <location>
        <begin position="297"/>
        <end position="324"/>
    </location>
</feature>
<keyword evidence="2" id="KW-0479">Metal-binding</keyword>
<dbReference type="FunFam" id="3.30.160.60:FF:002343">
    <property type="entry name" value="Zinc finger protein 33A"/>
    <property type="match status" value="1"/>
</dbReference>
<comment type="subcellular location">
    <subcellularLocation>
        <location evidence="1">Nucleus</location>
    </subcellularLocation>
</comment>
<evidence type="ECO:0000259" key="10">
    <source>
        <dbReference type="PROSITE" id="PS50157"/>
    </source>
</evidence>
<gene>
    <name evidence="12" type="primary">zgc:66443</name>
</gene>
<dbReference type="PANTHER" id="PTHR14003:SF19">
    <property type="entry name" value="YY2 TRANSCRIPTION FACTOR"/>
    <property type="match status" value="1"/>
</dbReference>
<proteinExistence type="predicted"/>
<dbReference type="GO" id="GO:0031519">
    <property type="term" value="C:PcG protein complex"/>
    <property type="evidence" value="ECO:0007669"/>
    <property type="project" value="TreeGrafter"/>
</dbReference>
<feature type="compositionally biased region" description="Low complexity" evidence="9">
    <location>
        <begin position="187"/>
        <end position="200"/>
    </location>
</feature>
<dbReference type="InterPro" id="IPR036236">
    <property type="entry name" value="Znf_C2H2_sf"/>
</dbReference>
<reference evidence="11" key="1">
    <citation type="journal article" date="2016" name="Nat. Commun.">
        <title>The channel catfish genome sequence provides insights into the evolution of scale formation in teleosts.</title>
        <authorList>
            <person name="Liu Z."/>
            <person name="Liu S."/>
            <person name="Yao J."/>
            <person name="Bao L."/>
            <person name="Zhang J."/>
            <person name="Li Y."/>
            <person name="Jiang C."/>
            <person name="Sun L."/>
            <person name="Wang R."/>
            <person name="Zhang Y."/>
            <person name="Zhou T."/>
            <person name="Zeng Q."/>
            <person name="Fu Q."/>
            <person name="Gao S."/>
            <person name="Li N."/>
            <person name="Koren S."/>
            <person name="Jiang Y."/>
            <person name="Zimin A."/>
            <person name="Xu P."/>
            <person name="Phillippy A.M."/>
            <person name="Geng X."/>
            <person name="Song L."/>
            <person name="Sun F."/>
            <person name="Li C."/>
            <person name="Wang X."/>
            <person name="Chen A."/>
            <person name="Jin Y."/>
            <person name="Yuan Z."/>
            <person name="Yang Y."/>
            <person name="Tan S."/>
            <person name="Peatman E."/>
            <person name="Lu J."/>
            <person name="Qin Z."/>
            <person name="Dunham R."/>
            <person name="Li Z."/>
            <person name="Sonstegard T."/>
            <person name="Feng J."/>
            <person name="Danzmann R.G."/>
            <person name="Schroeder S."/>
            <person name="Scheffler B."/>
            <person name="Duke M.V."/>
            <person name="Ballard L."/>
            <person name="Kucuktas H."/>
            <person name="Kaltenboeck L."/>
            <person name="Liu H."/>
            <person name="Armbruster J."/>
            <person name="Xie Y."/>
            <person name="Kirby M.L."/>
            <person name="Tian Y."/>
            <person name="Flanagan M.E."/>
            <person name="Mu W."/>
            <person name="Waldbieser G.C."/>
        </authorList>
    </citation>
    <scope>NUCLEOTIDE SEQUENCE [LARGE SCALE GENOMIC DNA]</scope>
    <source>
        <strain evidence="11">SDA103</strain>
    </source>
</reference>
<dbReference type="FunFam" id="3.30.160.60:FF:001450">
    <property type="entry name" value="zinc finger protein 774"/>
    <property type="match status" value="1"/>
</dbReference>
<evidence type="ECO:0000256" key="8">
    <source>
        <dbReference type="PROSITE-ProRule" id="PRU00042"/>
    </source>
</evidence>
<keyword evidence="11" id="KW-1185">Reference proteome</keyword>
<dbReference type="PROSITE" id="PS50157">
    <property type="entry name" value="ZINC_FINGER_C2H2_2"/>
    <property type="match status" value="5"/>
</dbReference>
<evidence type="ECO:0000256" key="7">
    <source>
        <dbReference type="ARBA" id="ARBA00023242"/>
    </source>
</evidence>
<keyword evidence="3" id="KW-0677">Repeat</keyword>
<organism evidence="11 12">
    <name type="scientific">Ictalurus punctatus</name>
    <name type="common">Channel catfish</name>
    <name type="synonym">Silurus punctatus</name>
    <dbReference type="NCBI Taxonomy" id="7998"/>
    <lineage>
        <taxon>Eukaryota</taxon>
        <taxon>Metazoa</taxon>
        <taxon>Chordata</taxon>
        <taxon>Craniata</taxon>
        <taxon>Vertebrata</taxon>
        <taxon>Euteleostomi</taxon>
        <taxon>Actinopterygii</taxon>
        <taxon>Neopterygii</taxon>
        <taxon>Teleostei</taxon>
        <taxon>Ostariophysi</taxon>
        <taxon>Siluriformes</taxon>
        <taxon>Ictaluridae</taxon>
        <taxon>Ictalurus</taxon>
    </lineage>
</organism>
<keyword evidence="5" id="KW-0862">Zinc</keyword>
<evidence type="ECO:0000256" key="4">
    <source>
        <dbReference type="ARBA" id="ARBA00022771"/>
    </source>
</evidence>
<sequence length="393" mass="45100">MSKLEMLNSYLMERLAVTVREILEAVEAAVTDYRTETAQTRIENENLKQQLREVLTTLRDPVQRSSRSGSEEISPCGQQEWASSLEDQAEPLEVNQTQVLNDCSVGKKRPRTLDLAPVCKNDPDPEVKTLNVDLSAENSPSANTDENNLQEMLLPVVKLHRVKLEQEEKQIPVSLPDTDLPTDSGHSYSPESSQSMLSPSTGGLDNALIPEVTERQELHNTAQPNQTMSMENVSKEVHGEVLYKCSHCRKSFTELKNLQMHQQAHERAFGCNWCGKGFYQSADLRRHLRTHTGERPYLCTWCSKSFSQRSNLRRHMRIHTGERPYRCAHCERSFSDSHTLKKHQRKHYDERYNCSLCDQNFTVARSLQLHLVKQHLIDKDSQSQQQVGFRNQT</sequence>
<evidence type="ECO:0000256" key="2">
    <source>
        <dbReference type="ARBA" id="ARBA00022723"/>
    </source>
</evidence>
<dbReference type="Gene3D" id="3.30.160.60">
    <property type="entry name" value="Classic Zinc Finger"/>
    <property type="match status" value="4"/>
</dbReference>
<dbReference type="GO" id="GO:0000785">
    <property type="term" value="C:chromatin"/>
    <property type="evidence" value="ECO:0007669"/>
    <property type="project" value="TreeGrafter"/>
</dbReference>
<keyword evidence="7" id="KW-0539">Nucleus</keyword>
<keyword evidence="4 8" id="KW-0863">Zinc-finger</keyword>
<keyword evidence="6" id="KW-0238">DNA-binding</keyword>
<feature type="domain" description="C2H2-type" evidence="10">
    <location>
        <begin position="325"/>
        <end position="352"/>
    </location>
</feature>
<dbReference type="GeneID" id="108261131"/>
<dbReference type="Proteomes" id="UP000221080">
    <property type="component" value="Chromosome 2"/>
</dbReference>
<evidence type="ECO:0000256" key="9">
    <source>
        <dbReference type="SAM" id="MobiDB-lite"/>
    </source>
</evidence>
<dbReference type="KEGG" id="ipu:108261131"/>
<feature type="domain" description="C2H2-type" evidence="10">
    <location>
        <begin position="352"/>
        <end position="380"/>
    </location>
</feature>
<dbReference type="AlphaFoldDB" id="A0A2D0QFP6"/>
<accession>A0A2D0QFP6</accession>
<dbReference type="SUPFAM" id="SSF57667">
    <property type="entry name" value="beta-beta-alpha zinc fingers"/>
    <property type="match status" value="3"/>
</dbReference>
<dbReference type="PROSITE" id="PS00028">
    <property type="entry name" value="ZINC_FINGER_C2H2_1"/>
    <property type="match status" value="5"/>
</dbReference>
<dbReference type="OrthoDB" id="3437960at2759"/>
<name>A0A2D0QFP6_ICTPU</name>
<evidence type="ECO:0000256" key="6">
    <source>
        <dbReference type="ARBA" id="ARBA00023125"/>
    </source>
</evidence>
<dbReference type="GO" id="GO:0000978">
    <property type="term" value="F:RNA polymerase II cis-regulatory region sequence-specific DNA binding"/>
    <property type="evidence" value="ECO:0007669"/>
    <property type="project" value="TreeGrafter"/>
</dbReference>
<dbReference type="SMART" id="SM00355">
    <property type="entry name" value="ZnF_C2H2"/>
    <property type="match status" value="5"/>
</dbReference>
<feature type="domain" description="C2H2-type" evidence="10">
    <location>
        <begin position="243"/>
        <end position="265"/>
    </location>
</feature>
<evidence type="ECO:0000313" key="11">
    <source>
        <dbReference type="Proteomes" id="UP000221080"/>
    </source>
</evidence>
<evidence type="ECO:0000256" key="1">
    <source>
        <dbReference type="ARBA" id="ARBA00004123"/>
    </source>
</evidence>
<dbReference type="PANTHER" id="PTHR14003">
    <property type="entry name" value="TRANSCRIPTIONAL REPRESSOR PROTEIN YY"/>
    <property type="match status" value="1"/>
</dbReference>
<evidence type="ECO:0000256" key="3">
    <source>
        <dbReference type="ARBA" id="ARBA00022737"/>
    </source>
</evidence>
<feature type="region of interest" description="Disordered" evidence="9">
    <location>
        <begin position="168"/>
        <end position="206"/>
    </location>
</feature>